<evidence type="ECO:0000313" key="1">
    <source>
        <dbReference type="EMBL" id="KAA8479562.1"/>
    </source>
</evidence>
<protein>
    <submittedName>
        <fullName evidence="1">Uncharacterized protein</fullName>
    </submittedName>
</protein>
<reference evidence="1 2" key="1">
    <citation type="submission" date="2019-09" db="EMBL/GenBank/DDBJ databases">
        <authorList>
            <person name="Geng P."/>
            <person name="Wan X."/>
            <person name="Zhou G."/>
            <person name="Yuan Z."/>
            <person name="Hu X."/>
        </authorList>
    </citation>
    <scope>NUCLEOTIDE SEQUENCE [LARGE SCALE GENOMIC DNA]</scope>
    <source>
        <strain evidence="1 2">EFR-4</strain>
    </source>
</reference>
<organism evidence="1 2">
    <name type="scientific">Bacillus paranthracis</name>
    <dbReference type="NCBI Taxonomy" id="2026186"/>
    <lineage>
        <taxon>Bacteria</taxon>
        <taxon>Bacillati</taxon>
        <taxon>Bacillota</taxon>
        <taxon>Bacilli</taxon>
        <taxon>Bacillales</taxon>
        <taxon>Bacillaceae</taxon>
        <taxon>Bacillus</taxon>
        <taxon>Bacillus cereus group</taxon>
    </lineage>
</organism>
<sequence length="90" mass="10645">MNNKIKKSLIISDEHLIILYKKSTIWCLFYDLYHRLLQFVGFLYQALLMYLQFAGVEVLDVSPGVVILLEHPAIYRQNVVNKKHSINFFK</sequence>
<comment type="caution">
    <text evidence="1">The sequence shown here is derived from an EMBL/GenBank/DDBJ whole genome shotgun (WGS) entry which is preliminary data.</text>
</comment>
<dbReference type="EMBL" id="VXCE01000003">
    <property type="protein sequence ID" value="KAA8479562.1"/>
    <property type="molecule type" value="Genomic_DNA"/>
</dbReference>
<accession>A0A5M9GXZ7</accession>
<proteinExistence type="predicted"/>
<dbReference type="Proteomes" id="UP000325411">
    <property type="component" value="Unassembled WGS sequence"/>
</dbReference>
<dbReference type="AlphaFoldDB" id="A0A5M9GXZ7"/>
<name>A0A5M9GXZ7_9BACI</name>
<gene>
    <name evidence="1" type="ORF">FYW06_08150</name>
</gene>
<evidence type="ECO:0000313" key="2">
    <source>
        <dbReference type="Proteomes" id="UP000325411"/>
    </source>
</evidence>